<proteinExistence type="predicted"/>
<dbReference type="EMBL" id="WVTA01000011">
    <property type="protein sequence ID" value="KAK3203199.1"/>
    <property type="molecule type" value="Genomic_DNA"/>
</dbReference>
<keyword evidence="3" id="KW-1185">Reference proteome</keyword>
<accession>A0AAN6LRI6</accession>
<evidence type="ECO:0000256" key="1">
    <source>
        <dbReference type="SAM" id="SignalP"/>
    </source>
</evidence>
<dbReference type="AlphaFoldDB" id="A0AAN6LRI6"/>
<name>A0AAN6LRI6_9PLEO</name>
<reference evidence="2 3" key="1">
    <citation type="submission" date="2021-02" db="EMBL/GenBank/DDBJ databases">
        <title>Genome assembly of Pseudopithomyces chartarum.</title>
        <authorList>
            <person name="Jauregui R."/>
            <person name="Singh J."/>
            <person name="Voisey C."/>
        </authorList>
    </citation>
    <scope>NUCLEOTIDE SEQUENCE [LARGE SCALE GENOMIC DNA]</scope>
    <source>
        <strain evidence="2 3">AGR01</strain>
    </source>
</reference>
<feature type="signal peptide" evidence="1">
    <location>
        <begin position="1"/>
        <end position="19"/>
    </location>
</feature>
<gene>
    <name evidence="2" type="ORF">GRF29_112g527988</name>
</gene>
<evidence type="ECO:0000313" key="2">
    <source>
        <dbReference type="EMBL" id="KAK3203199.1"/>
    </source>
</evidence>
<feature type="chain" id="PRO_5042811634" evidence="1">
    <location>
        <begin position="20"/>
        <end position="246"/>
    </location>
</feature>
<sequence length="246" mass="27631">MRAFLCLVAIAAIVGLVYTNPVAIASSNSLDENLVRREPQIDPPWWATPDIECATTWPEDGGRGPSFTWHNSRIALESVNGFTHAHILIGCECRFWDNLDGKGVPRAAGKSDGKTTDWWGDLHFRAYSIQCNLIGWPIDHRLSPGQIYSKDHTNKMQHDNDGHDLQREETETGVQVDADVLSQTENIQRDVEDSIRKFCGLGYEEKGLNGQWVALKENGYYTVGNLLEWPIKSTLLHGVCKCTFCE</sequence>
<evidence type="ECO:0000313" key="3">
    <source>
        <dbReference type="Proteomes" id="UP001280581"/>
    </source>
</evidence>
<protein>
    <submittedName>
        <fullName evidence="2">Uncharacterized protein</fullName>
    </submittedName>
</protein>
<keyword evidence="1" id="KW-0732">Signal</keyword>
<dbReference type="Proteomes" id="UP001280581">
    <property type="component" value="Unassembled WGS sequence"/>
</dbReference>
<organism evidence="2 3">
    <name type="scientific">Pseudopithomyces chartarum</name>
    <dbReference type="NCBI Taxonomy" id="1892770"/>
    <lineage>
        <taxon>Eukaryota</taxon>
        <taxon>Fungi</taxon>
        <taxon>Dikarya</taxon>
        <taxon>Ascomycota</taxon>
        <taxon>Pezizomycotina</taxon>
        <taxon>Dothideomycetes</taxon>
        <taxon>Pleosporomycetidae</taxon>
        <taxon>Pleosporales</taxon>
        <taxon>Massarineae</taxon>
        <taxon>Didymosphaeriaceae</taxon>
        <taxon>Pseudopithomyces</taxon>
    </lineage>
</organism>
<comment type="caution">
    <text evidence="2">The sequence shown here is derived from an EMBL/GenBank/DDBJ whole genome shotgun (WGS) entry which is preliminary data.</text>
</comment>